<evidence type="ECO:0000313" key="4">
    <source>
        <dbReference type="Proteomes" id="UP000252015"/>
    </source>
</evidence>
<keyword evidence="2" id="KW-0812">Transmembrane</keyword>
<feature type="region of interest" description="Disordered" evidence="1">
    <location>
        <begin position="1"/>
        <end position="39"/>
    </location>
</feature>
<organism evidence="3 4">
    <name type="scientific">Mycobacterium shimoidei</name>
    <dbReference type="NCBI Taxonomy" id="29313"/>
    <lineage>
        <taxon>Bacteria</taxon>
        <taxon>Bacillati</taxon>
        <taxon>Actinomycetota</taxon>
        <taxon>Actinomycetes</taxon>
        <taxon>Mycobacteriales</taxon>
        <taxon>Mycobacteriaceae</taxon>
        <taxon>Mycobacterium</taxon>
    </lineage>
</organism>
<proteinExistence type="predicted"/>
<keyword evidence="4" id="KW-1185">Reference proteome</keyword>
<accession>A0A375Z3B0</accession>
<name>A0A375Z3B0_MYCSH</name>
<evidence type="ECO:0000256" key="2">
    <source>
        <dbReference type="SAM" id="Phobius"/>
    </source>
</evidence>
<feature type="transmembrane region" description="Helical" evidence="2">
    <location>
        <begin position="49"/>
        <end position="70"/>
    </location>
</feature>
<dbReference type="STRING" id="29313.BHQ16_14135"/>
<evidence type="ECO:0000256" key="1">
    <source>
        <dbReference type="SAM" id="MobiDB-lite"/>
    </source>
</evidence>
<gene>
    <name evidence="3" type="ORF">MSP7336_03910</name>
</gene>
<dbReference type="EMBL" id="UEGW01000001">
    <property type="protein sequence ID" value="SRX95641.1"/>
    <property type="molecule type" value="Genomic_DNA"/>
</dbReference>
<sequence>MSDRPLGKSSSSASDAETQKESASKEPASKGSAPKGALPYPDGSQATKWAAYAAIALAVIAVVLAALAYFHPSHDKASAGAVEQQGGDAKTNVCAAYNTVHEGVVANTHMANPTPDNPVGQLSVAANARLSLLGGGSYLKDRLAANTAAPADLAKVVDAMANTIQQLGVNYMAGAPNDVQEPLRHDLDNQISQLNQMCG</sequence>
<evidence type="ECO:0000313" key="3">
    <source>
        <dbReference type="EMBL" id="SRX95641.1"/>
    </source>
</evidence>
<reference evidence="3 4" key="1">
    <citation type="submission" date="2018-05" db="EMBL/GenBank/DDBJ databases">
        <authorList>
            <consortium name="IHU Genomes"/>
        </authorList>
    </citation>
    <scope>NUCLEOTIDE SEQUENCE [LARGE SCALE GENOMIC DNA]</scope>
    <source>
        <strain evidence="3 4">P7336</strain>
    </source>
</reference>
<dbReference type="RefSeq" id="WP_084226496.1">
    <property type="nucleotide sequence ID" value="NZ_JACKUN010000016.1"/>
</dbReference>
<keyword evidence="2" id="KW-1133">Transmembrane helix</keyword>
<feature type="compositionally biased region" description="Basic and acidic residues" evidence="1">
    <location>
        <begin position="17"/>
        <end position="28"/>
    </location>
</feature>
<dbReference type="Proteomes" id="UP000252015">
    <property type="component" value="Unassembled WGS sequence"/>
</dbReference>
<keyword evidence="2" id="KW-0472">Membrane</keyword>
<dbReference type="AlphaFoldDB" id="A0A375Z3B0"/>
<protein>
    <submittedName>
        <fullName evidence="3">Uncharacterized protein</fullName>
    </submittedName>
</protein>